<evidence type="ECO:0000313" key="3">
    <source>
        <dbReference type="Proteomes" id="UP000186601"/>
    </source>
</evidence>
<reference evidence="2 3" key="1">
    <citation type="submission" date="2018-02" db="EMBL/GenBank/DDBJ databases">
        <title>Genome sequence of the basidiomycete white-rot fungus Phlebia centrifuga.</title>
        <authorList>
            <person name="Granchi Z."/>
            <person name="Peng M."/>
            <person name="de Vries R.P."/>
            <person name="Hilden K."/>
            <person name="Makela M.R."/>
            <person name="Grigoriev I."/>
            <person name="Riley R."/>
        </authorList>
    </citation>
    <scope>NUCLEOTIDE SEQUENCE [LARGE SCALE GENOMIC DNA]</scope>
    <source>
        <strain evidence="2 3">FBCC195</strain>
    </source>
</reference>
<keyword evidence="3" id="KW-1185">Reference proteome</keyword>
<dbReference type="OrthoDB" id="3174721at2759"/>
<dbReference type="EMBL" id="MLYV02000042">
    <property type="protein sequence ID" value="PSS37471.1"/>
    <property type="molecule type" value="Genomic_DNA"/>
</dbReference>
<gene>
    <name evidence="2" type="ORF">PHLCEN_2v678</name>
</gene>
<evidence type="ECO:0000256" key="1">
    <source>
        <dbReference type="SAM" id="MobiDB-lite"/>
    </source>
</evidence>
<sequence>MGYSYPRYSSNVDSVNPSVPNTPVTSSSLLSLLRSSTASRSNGSALHEPTSPSVSGTSERLPGFQDSSTSARTDPVIYMFAHADQSYNGMLLQSQRAMIPLYHISVRLNCFVPSSYITIINRGDSEHGEEVGQFE</sequence>
<evidence type="ECO:0000313" key="2">
    <source>
        <dbReference type="EMBL" id="PSS37471.1"/>
    </source>
</evidence>
<dbReference type="Proteomes" id="UP000186601">
    <property type="component" value="Unassembled WGS sequence"/>
</dbReference>
<feature type="region of interest" description="Disordered" evidence="1">
    <location>
        <begin position="1"/>
        <end position="70"/>
    </location>
</feature>
<organism evidence="2 3">
    <name type="scientific">Hermanssonia centrifuga</name>
    <dbReference type="NCBI Taxonomy" id="98765"/>
    <lineage>
        <taxon>Eukaryota</taxon>
        <taxon>Fungi</taxon>
        <taxon>Dikarya</taxon>
        <taxon>Basidiomycota</taxon>
        <taxon>Agaricomycotina</taxon>
        <taxon>Agaricomycetes</taxon>
        <taxon>Polyporales</taxon>
        <taxon>Meruliaceae</taxon>
        <taxon>Hermanssonia</taxon>
    </lineage>
</organism>
<protein>
    <submittedName>
        <fullName evidence="2">Uncharacterized protein</fullName>
    </submittedName>
</protein>
<feature type="compositionally biased region" description="Low complexity" evidence="1">
    <location>
        <begin position="9"/>
        <end position="41"/>
    </location>
</feature>
<dbReference type="AlphaFoldDB" id="A0A2R6S5A3"/>
<name>A0A2R6S5A3_9APHY</name>
<accession>A0A2R6S5A3</accession>
<proteinExistence type="predicted"/>
<comment type="caution">
    <text evidence="2">The sequence shown here is derived from an EMBL/GenBank/DDBJ whole genome shotgun (WGS) entry which is preliminary data.</text>
</comment>